<dbReference type="STRING" id="182217.HCW_07705"/>
<dbReference type="KEGG" id="hce:HCW_07705"/>
<accession>I0EPD0</accession>
<dbReference type="PATRIC" id="fig|182217.3.peg.1634"/>
<protein>
    <submittedName>
        <fullName evidence="1">Uncharacterized protein</fullName>
    </submittedName>
</protein>
<dbReference type="Proteomes" id="UP000005010">
    <property type="component" value="Chromosome"/>
</dbReference>
<evidence type="ECO:0000313" key="2">
    <source>
        <dbReference type="Proteomes" id="UP000005010"/>
    </source>
</evidence>
<dbReference type="EMBL" id="CP003479">
    <property type="protein sequence ID" value="AFI04799.1"/>
    <property type="molecule type" value="Genomic_DNA"/>
</dbReference>
<dbReference type="RefSeq" id="WP_014661666.1">
    <property type="nucleotide sequence ID" value="NC_017737.1"/>
</dbReference>
<evidence type="ECO:0000313" key="1">
    <source>
        <dbReference type="EMBL" id="AFI04799.1"/>
    </source>
</evidence>
<proteinExistence type="predicted"/>
<keyword evidence="2" id="KW-1185">Reference proteome</keyword>
<gene>
    <name evidence="1" type="ordered locus">HCW_07705</name>
</gene>
<dbReference type="HOGENOM" id="CLU_2839752_0_0_7"/>
<sequence length="61" mass="6931">MQKLEFKEIKLEIDGVAHHYSKGCSGGASDCCTRVCTRNNESDSLDEWERYLEVDSGVVQY</sequence>
<reference evidence="2" key="1">
    <citation type="submission" date="2012-04" db="EMBL/GenBank/DDBJ databases">
        <title>Complete genome sequence of Helicobacter cetorum strain MIT 00-7128.</title>
        <authorList>
            <person name="Kersulyte D."/>
            <person name="Berg D.E."/>
        </authorList>
    </citation>
    <scope>NUCLEOTIDE SEQUENCE [LARGE SCALE GENOMIC DNA]</scope>
    <source>
        <strain evidence="2">MIT 00-7128</strain>
    </source>
</reference>
<dbReference type="AlphaFoldDB" id="I0EPD0"/>
<organism evidence="1 2">
    <name type="scientific">Helicobacter cetorum (strain ATCC BAA-429 / MIT 00-7128)</name>
    <dbReference type="NCBI Taxonomy" id="182217"/>
    <lineage>
        <taxon>Bacteria</taxon>
        <taxon>Pseudomonadati</taxon>
        <taxon>Campylobacterota</taxon>
        <taxon>Epsilonproteobacteria</taxon>
        <taxon>Campylobacterales</taxon>
        <taxon>Helicobacteraceae</taxon>
        <taxon>Helicobacter</taxon>
    </lineage>
</organism>
<name>I0EPD0_HELC0</name>